<protein>
    <submittedName>
        <fullName evidence="1">Uncharacterized protein</fullName>
    </submittedName>
</protein>
<organism evidence="1 2">
    <name type="scientific">Pneumocystis oryctolagi</name>
    <dbReference type="NCBI Taxonomy" id="42067"/>
    <lineage>
        <taxon>Eukaryota</taxon>
        <taxon>Fungi</taxon>
        <taxon>Dikarya</taxon>
        <taxon>Ascomycota</taxon>
        <taxon>Taphrinomycotina</taxon>
        <taxon>Pneumocystomycetes</taxon>
        <taxon>Pneumocystaceae</taxon>
        <taxon>Pneumocystis</taxon>
    </lineage>
</organism>
<gene>
    <name evidence="1" type="ORF">PORY_001510</name>
</gene>
<comment type="caution">
    <text evidence="1">The sequence shown here is derived from an EMBL/GenBank/DDBJ whole genome shotgun (WGS) entry which is preliminary data.</text>
</comment>
<dbReference type="Proteomes" id="UP000768646">
    <property type="component" value="Unassembled WGS sequence"/>
</dbReference>
<name>A0ACB7CD80_9ASCO</name>
<proteinExistence type="predicted"/>
<keyword evidence="2" id="KW-1185">Reference proteome</keyword>
<sequence>MVDSKVEKVLTFFENNHLYVHSTWVEQIFQKHVFSNNEQLEEQMMYLFLNTDIKKTLTMRSCLPENIFDQHNNVLPGPYCLQVIQIQDIGISLFNQLEYLEQFDDSGHLKLFNIINDDGAIDYDDDDLAENNDKCVMKKMIKLLLEDASGVCVWANEYKPMKDIHLKMSLGSKILLRNVLVLRGVLVLVPESTTFLGGQVFELNQGYFPCGLRNQLKQKLYSTTEVSNVQEISD</sequence>
<evidence type="ECO:0000313" key="2">
    <source>
        <dbReference type="Proteomes" id="UP000768646"/>
    </source>
</evidence>
<evidence type="ECO:0000313" key="1">
    <source>
        <dbReference type="EMBL" id="KAG4305340.1"/>
    </source>
</evidence>
<accession>A0ACB7CD80</accession>
<dbReference type="EMBL" id="JABTEG010000004">
    <property type="protein sequence ID" value="KAG4305340.1"/>
    <property type="molecule type" value="Genomic_DNA"/>
</dbReference>
<reference evidence="1 2" key="1">
    <citation type="journal article" date="2021" name="Commun. Biol.">
        <title>Genomic insights into the host specific adaptation of the Pneumocystis genus.</title>
        <authorList>
            <person name="Cisse O.H."/>
            <person name="Ma L."/>
            <person name="Dekker J.P."/>
            <person name="Khil P.P."/>
            <person name="Youn J.-H."/>
            <person name="Brenchley J.M."/>
            <person name="Blair R."/>
            <person name="Pahar B."/>
            <person name="Chabe M."/>
            <person name="Van Rompay K.K.A."/>
            <person name="Keesler R."/>
            <person name="Sukura A."/>
            <person name="Hirsch V."/>
            <person name="Kutty G."/>
            <person name="Liu Y."/>
            <person name="Peng L."/>
            <person name="Chen J."/>
            <person name="Song J."/>
            <person name="Weissenbacher-Lang C."/>
            <person name="Xu J."/>
            <person name="Upham N.S."/>
            <person name="Stajich J.E."/>
            <person name="Cuomo C.A."/>
            <person name="Cushion M.T."/>
            <person name="Kovacs J.A."/>
        </authorList>
    </citation>
    <scope>NUCLEOTIDE SEQUENCE [LARGE SCALE GENOMIC DNA]</scope>
    <source>
        <strain evidence="1 2">RABM</strain>
    </source>
</reference>